<dbReference type="PANTHER" id="PTHR43108:SF8">
    <property type="entry name" value="SD21168P"/>
    <property type="match status" value="1"/>
</dbReference>
<dbReference type="PROSITE" id="PS00523">
    <property type="entry name" value="SULFATASE_1"/>
    <property type="match status" value="1"/>
</dbReference>
<dbReference type="InterPro" id="IPR000917">
    <property type="entry name" value="Sulfatase_N"/>
</dbReference>
<keyword evidence="4" id="KW-0378">Hydrolase</keyword>
<dbReference type="OrthoDB" id="96314at2759"/>
<dbReference type="CDD" id="cd16147">
    <property type="entry name" value="G6S"/>
    <property type="match status" value="1"/>
</dbReference>
<dbReference type="PANTHER" id="PTHR43108">
    <property type="entry name" value="N-ACETYLGLUCOSAMINE-6-SULFATASE FAMILY MEMBER"/>
    <property type="match status" value="1"/>
</dbReference>
<dbReference type="EMBL" id="OB660643">
    <property type="protein sequence ID" value="CAD7225719.1"/>
    <property type="molecule type" value="Genomic_DNA"/>
</dbReference>
<dbReference type="Gene3D" id="3.40.720.10">
    <property type="entry name" value="Alkaline Phosphatase, subunit A"/>
    <property type="match status" value="2"/>
</dbReference>
<dbReference type="Pfam" id="PF00884">
    <property type="entry name" value="Sulfatase"/>
    <property type="match status" value="1"/>
</dbReference>
<protein>
    <submittedName>
        <fullName evidence="6">Uncharacterized protein</fullName>
    </submittedName>
</protein>
<evidence type="ECO:0000256" key="4">
    <source>
        <dbReference type="ARBA" id="ARBA00022801"/>
    </source>
</evidence>
<evidence type="ECO:0000256" key="5">
    <source>
        <dbReference type="ARBA" id="ARBA00023180"/>
    </source>
</evidence>
<dbReference type="SUPFAM" id="SSF53649">
    <property type="entry name" value="Alkaline phosphatase-like"/>
    <property type="match status" value="1"/>
</dbReference>
<dbReference type="InterPro" id="IPR017850">
    <property type="entry name" value="Alkaline_phosphatase_core_sf"/>
</dbReference>
<proteinExistence type="inferred from homology"/>
<evidence type="ECO:0000256" key="2">
    <source>
        <dbReference type="ARBA" id="ARBA00008779"/>
    </source>
</evidence>
<name>A0A7R8W6B2_9CRUS</name>
<reference evidence="6" key="1">
    <citation type="submission" date="2020-11" db="EMBL/GenBank/DDBJ databases">
        <authorList>
            <person name="Tran Van P."/>
        </authorList>
    </citation>
    <scope>NUCLEOTIDE SEQUENCE</scope>
</reference>
<gene>
    <name evidence="6" type="ORF">CTOB1V02_LOCUS3651</name>
</gene>
<dbReference type="GO" id="GO:0005539">
    <property type="term" value="F:glycosaminoglycan binding"/>
    <property type="evidence" value="ECO:0007669"/>
    <property type="project" value="TreeGrafter"/>
</dbReference>
<keyword evidence="3" id="KW-0732">Signal</keyword>
<evidence type="ECO:0000256" key="1">
    <source>
        <dbReference type="ARBA" id="ARBA00001913"/>
    </source>
</evidence>
<sequence>MDDLMMLQSMAGGGGGPPRKPPTGIKSWYYDPLKWGIIKSVGLFALGVMIAREMKGFDVASGIQGAAHPPPVIRALIPVTILQLTEEEVGVDIEDLRKWRRKPNIVFLLTDDQAAVDDSMYKMPTVRDHLLKSGVRFSHAFASTPICCPSRSSILTGLYQHNHRVFNNSLEGGCSSRDWQLNHEANALPVLMKKAGYNTFYAGKYLNQYGDRSVGGESHVPAGWDQWFGLLGNSRYYNYSLSANGVREQHGDQPEDYLTTVIGKKALSFLDEKPWSSRLFSLGAGKKYQNSGGRGVLDDLLRDVMTKLKRLSSEKGNLMQDTIFLVTSDHGFHLGEFSLPWDKRQPYEFDIRIPM</sequence>
<dbReference type="GO" id="GO:0008449">
    <property type="term" value="F:N-acetylglucosamine-6-sulfatase activity"/>
    <property type="evidence" value="ECO:0007669"/>
    <property type="project" value="TreeGrafter"/>
</dbReference>
<keyword evidence="5" id="KW-0325">Glycoprotein</keyword>
<comment type="similarity">
    <text evidence="2">Belongs to the sulfatase family.</text>
</comment>
<evidence type="ECO:0000313" key="6">
    <source>
        <dbReference type="EMBL" id="CAD7225719.1"/>
    </source>
</evidence>
<organism evidence="6">
    <name type="scientific">Cyprideis torosa</name>
    <dbReference type="NCBI Taxonomy" id="163714"/>
    <lineage>
        <taxon>Eukaryota</taxon>
        <taxon>Metazoa</taxon>
        <taxon>Ecdysozoa</taxon>
        <taxon>Arthropoda</taxon>
        <taxon>Crustacea</taxon>
        <taxon>Oligostraca</taxon>
        <taxon>Ostracoda</taxon>
        <taxon>Podocopa</taxon>
        <taxon>Podocopida</taxon>
        <taxon>Cytherocopina</taxon>
        <taxon>Cytheroidea</taxon>
        <taxon>Cytherideidae</taxon>
        <taxon>Cyprideis</taxon>
    </lineage>
</organism>
<dbReference type="PROSITE" id="PS00149">
    <property type="entry name" value="SULFATASE_2"/>
    <property type="match status" value="1"/>
</dbReference>
<dbReference type="InterPro" id="IPR024607">
    <property type="entry name" value="Sulfatase_CS"/>
</dbReference>
<comment type="cofactor">
    <cofactor evidence="1">
        <name>Ca(2+)</name>
        <dbReference type="ChEBI" id="CHEBI:29108"/>
    </cofactor>
</comment>
<accession>A0A7R8W6B2</accession>
<evidence type="ECO:0000256" key="3">
    <source>
        <dbReference type="ARBA" id="ARBA00022729"/>
    </source>
</evidence>
<dbReference type="AlphaFoldDB" id="A0A7R8W6B2"/>
<feature type="non-terminal residue" evidence="6">
    <location>
        <position position="355"/>
    </location>
</feature>